<dbReference type="AlphaFoldDB" id="A0A1H5XQK5"/>
<sequence>MAEMKIIHMSFAKIYGFKSITFEWHDYLGPTFLRRKDYELRPVRSIPLRQWGELGQWMRLSDVQREEYRRI</sequence>
<dbReference type="Proteomes" id="UP000236745">
    <property type="component" value="Unassembled WGS sequence"/>
</dbReference>
<name>A0A1H5XQK5_9GAMM</name>
<proteinExistence type="predicted"/>
<evidence type="ECO:0000313" key="1">
    <source>
        <dbReference type="EMBL" id="SEG13775.1"/>
    </source>
</evidence>
<accession>A0A1H5XQK5</accession>
<evidence type="ECO:0000313" key="2">
    <source>
        <dbReference type="Proteomes" id="UP000236745"/>
    </source>
</evidence>
<gene>
    <name evidence="1" type="ORF">SAMN05444390_1011461</name>
</gene>
<protein>
    <submittedName>
        <fullName evidence="1">Uncharacterized protein</fullName>
    </submittedName>
</protein>
<keyword evidence="2" id="KW-1185">Reference proteome</keyword>
<organism evidence="1 2">
    <name type="scientific">Marinobacterium lutimaris</name>
    <dbReference type="NCBI Taxonomy" id="568106"/>
    <lineage>
        <taxon>Bacteria</taxon>
        <taxon>Pseudomonadati</taxon>
        <taxon>Pseudomonadota</taxon>
        <taxon>Gammaproteobacteria</taxon>
        <taxon>Oceanospirillales</taxon>
        <taxon>Oceanospirillaceae</taxon>
        <taxon>Marinobacterium</taxon>
    </lineage>
</organism>
<dbReference type="EMBL" id="FNVQ01000001">
    <property type="protein sequence ID" value="SEG13775.1"/>
    <property type="molecule type" value="Genomic_DNA"/>
</dbReference>
<reference evidence="1 2" key="1">
    <citation type="submission" date="2016-10" db="EMBL/GenBank/DDBJ databases">
        <authorList>
            <person name="de Groot N.N."/>
        </authorList>
    </citation>
    <scope>NUCLEOTIDE SEQUENCE [LARGE SCALE GENOMIC DNA]</scope>
    <source>
        <strain evidence="1 2">DSM 22012</strain>
    </source>
</reference>